<dbReference type="InParanoid" id="A0BY01"/>
<protein>
    <recommendedName>
        <fullName evidence="4">B box-type domain-containing protein</fullName>
    </recommendedName>
</protein>
<gene>
    <name evidence="2" type="ORF">GSPATT00033271001</name>
</gene>
<accession>A0BY01</accession>
<evidence type="ECO:0000256" key="1">
    <source>
        <dbReference type="SAM" id="MobiDB-lite"/>
    </source>
</evidence>
<dbReference type="Proteomes" id="UP000000600">
    <property type="component" value="Unassembled WGS sequence"/>
</dbReference>
<dbReference type="AlphaFoldDB" id="A0BY01"/>
<proteinExistence type="predicted"/>
<dbReference type="EMBL" id="CT868026">
    <property type="protein sequence ID" value="CAK63418.1"/>
    <property type="molecule type" value="Genomic_DNA"/>
</dbReference>
<reference evidence="2 3" key="1">
    <citation type="journal article" date="2006" name="Nature">
        <title>Global trends of whole-genome duplications revealed by the ciliate Paramecium tetraurelia.</title>
        <authorList>
            <consortium name="Genoscope"/>
            <person name="Aury J.-M."/>
            <person name="Jaillon O."/>
            <person name="Duret L."/>
            <person name="Noel B."/>
            <person name="Jubin C."/>
            <person name="Porcel B.M."/>
            <person name="Segurens B."/>
            <person name="Daubin V."/>
            <person name="Anthouard V."/>
            <person name="Aiach N."/>
            <person name="Arnaiz O."/>
            <person name="Billaut A."/>
            <person name="Beisson J."/>
            <person name="Blanc I."/>
            <person name="Bouhouche K."/>
            <person name="Camara F."/>
            <person name="Duharcourt S."/>
            <person name="Guigo R."/>
            <person name="Gogendeau D."/>
            <person name="Katinka M."/>
            <person name="Keller A.-M."/>
            <person name="Kissmehl R."/>
            <person name="Klotz C."/>
            <person name="Koll F."/>
            <person name="Le Moue A."/>
            <person name="Lepere C."/>
            <person name="Malinsky S."/>
            <person name="Nowacki M."/>
            <person name="Nowak J.K."/>
            <person name="Plattner H."/>
            <person name="Poulain J."/>
            <person name="Ruiz F."/>
            <person name="Serrano V."/>
            <person name="Zagulski M."/>
            <person name="Dessen P."/>
            <person name="Betermier M."/>
            <person name="Weissenbach J."/>
            <person name="Scarpelli C."/>
            <person name="Schachter V."/>
            <person name="Sperling L."/>
            <person name="Meyer E."/>
            <person name="Cohen J."/>
            <person name="Wincker P."/>
        </authorList>
    </citation>
    <scope>NUCLEOTIDE SEQUENCE [LARGE SCALE GENOMIC DNA]</scope>
    <source>
        <strain evidence="2 3">Stock d4-2</strain>
    </source>
</reference>
<dbReference type="KEGG" id="ptm:GSPATT00033271001"/>
<dbReference type="OrthoDB" id="309606at2759"/>
<dbReference type="GeneID" id="5016597"/>
<evidence type="ECO:0000313" key="2">
    <source>
        <dbReference type="EMBL" id="CAK63418.1"/>
    </source>
</evidence>
<evidence type="ECO:0008006" key="4">
    <source>
        <dbReference type="Google" id="ProtNLM"/>
    </source>
</evidence>
<sequence length="362" mass="42053">MIEYPLQCQVDGHEFSPVLGCCKCRTCKNLKPYCQYCIIDFHAEHLKQLQPLSKIPEWIQQKILIQKSVGKYIREISMLAQNLDDMLYPLYIQSETNLAYLNLKNLNLLTIKLLKIDTIETKIIPKLNDLMTYIEALNKEIKTLDSTVDFENQTSSFTVTSEQRELTQRPQENLQQESNLSGNSQQKMDFRYTAEKLNINFTKQNLEKVKKISIDNGGKIIKSGPDFSRLIICEPEIPNNLISRFALQILKHKWVCVGACHKSIIQKQKNDLNLCKIGHGAYLIENSGSTYSHLDKEVNNTEHPFKFFKNDIIIIEINMKEGKIIWRKQSNLILWKMTIDTTLDLHPCVHIFNSKVQIIDEY</sequence>
<evidence type="ECO:0000313" key="3">
    <source>
        <dbReference type="Proteomes" id="UP000000600"/>
    </source>
</evidence>
<keyword evidence="3" id="KW-1185">Reference proteome</keyword>
<name>A0BY01_PARTE</name>
<feature type="compositionally biased region" description="Polar residues" evidence="1">
    <location>
        <begin position="168"/>
        <end position="185"/>
    </location>
</feature>
<dbReference type="OMA" id="CHKSIIQ"/>
<dbReference type="HOGENOM" id="CLU_067957_0_0_1"/>
<feature type="region of interest" description="Disordered" evidence="1">
    <location>
        <begin position="159"/>
        <end position="185"/>
    </location>
</feature>
<dbReference type="RefSeq" id="XP_001430816.1">
    <property type="nucleotide sequence ID" value="XM_001430779.1"/>
</dbReference>
<organism evidence="2 3">
    <name type="scientific">Paramecium tetraurelia</name>
    <dbReference type="NCBI Taxonomy" id="5888"/>
    <lineage>
        <taxon>Eukaryota</taxon>
        <taxon>Sar</taxon>
        <taxon>Alveolata</taxon>
        <taxon>Ciliophora</taxon>
        <taxon>Intramacronucleata</taxon>
        <taxon>Oligohymenophorea</taxon>
        <taxon>Peniculida</taxon>
        <taxon>Parameciidae</taxon>
        <taxon>Paramecium</taxon>
    </lineage>
</organism>